<keyword evidence="2" id="KW-1185">Reference proteome</keyword>
<accession>A0A7J9L9T5</accession>
<organism evidence="1 2">
    <name type="scientific">Gossypium schwendimanii</name>
    <name type="common">Cotton</name>
    <dbReference type="NCBI Taxonomy" id="34291"/>
    <lineage>
        <taxon>Eukaryota</taxon>
        <taxon>Viridiplantae</taxon>
        <taxon>Streptophyta</taxon>
        <taxon>Embryophyta</taxon>
        <taxon>Tracheophyta</taxon>
        <taxon>Spermatophyta</taxon>
        <taxon>Magnoliopsida</taxon>
        <taxon>eudicotyledons</taxon>
        <taxon>Gunneridae</taxon>
        <taxon>Pentapetalae</taxon>
        <taxon>rosids</taxon>
        <taxon>malvids</taxon>
        <taxon>Malvales</taxon>
        <taxon>Malvaceae</taxon>
        <taxon>Malvoideae</taxon>
        <taxon>Gossypium</taxon>
    </lineage>
</organism>
<protein>
    <submittedName>
        <fullName evidence="1">Uncharacterized protein</fullName>
    </submittedName>
</protein>
<gene>
    <name evidence="1" type="ORF">Goshw_012073</name>
</gene>
<proteinExistence type="predicted"/>
<name>A0A7J9L9T5_GOSSC</name>
<evidence type="ECO:0000313" key="2">
    <source>
        <dbReference type="Proteomes" id="UP000593576"/>
    </source>
</evidence>
<reference evidence="1 2" key="1">
    <citation type="journal article" date="2019" name="Genome Biol. Evol.">
        <title>Insights into the evolution of the New World diploid cottons (Gossypium, subgenus Houzingenia) based on genome sequencing.</title>
        <authorList>
            <person name="Grover C.E."/>
            <person name="Arick M.A. 2nd"/>
            <person name="Thrash A."/>
            <person name="Conover J.L."/>
            <person name="Sanders W.S."/>
            <person name="Peterson D.G."/>
            <person name="Frelichowski J.E."/>
            <person name="Scheffler J.A."/>
            <person name="Scheffler B.E."/>
            <person name="Wendel J.F."/>
        </authorList>
    </citation>
    <scope>NUCLEOTIDE SEQUENCE [LARGE SCALE GENOMIC DNA]</scope>
    <source>
        <strain evidence="1">1</strain>
        <tissue evidence="1">Leaf</tissue>
    </source>
</reference>
<dbReference type="EMBL" id="JABFAF010000005">
    <property type="protein sequence ID" value="MBA0855326.1"/>
    <property type="molecule type" value="Genomic_DNA"/>
</dbReference>
<sequence>MVQDVPHGGLSIRWETFSPRELARFKELLEKLARLKPASFGTTASSIQIGSLEEF</sequence>
<comment type="caution">
    <text evidence="1">The sequence shown here is derived from an EMBL/GenBank/DDBJ whole genome shotgun (WGS) entry which is preliminary data.</text>
</comment>
<dbReference type="AlphaFoldDB" id="A0A7J9L9T5"/>
<evidence type="ECO:0000313" key="1">
    <source>
        <dbReference type="EMBL" id="MBA0855326.1"/>
    </source>
</evidence>
<dbReference type="Proteomes" id="UP000593576">
    <property type="component" value="Unassembled WGS sequence"/>
</dbReference>